<evidence type="ECO:0000313" key="1">
    <source>
        <dbReference type="EMBL" id="SOC11650.1"/>
    </source>
</evidence>
<dbReference type="RefSeq" id="WP_237658388.1">
    <property type="nucleotide sequence ID" value="NZ_OBMQ01000006.1"/>
</dbReference>
<dbReference type="AlphaFoldDB" id="A0A285STC0"/>
<dbReference type="EMBL" id="OBMQ01000006">
    <property type="protein sequence ID" value="SOC11650.1"/>
    <property type="molecule type" value="Genomic_DNA"/>
</dbReference>
<evidence type="ECO:0000313" key="2">
    <source>
        <dbReference type="Proteomes" id="UP000219636"/>
    </source>
</evidence>
<dbReference type="InterPro" id="IPR027417">
    <property type="entry name" value="P-loop_NTPase"/>
</dbReference>
<evidence type="ECO:0008006" key="3">
    <source>
        <dbReference type="Google" id="ProtNLM"/>
    </source>
</evidence>
<keyword evidence="2" id="KW-1185">Reference proteome</keyword>
<gene>
    <name evidence="1" type="ORF">SAMN05880501_106240</name>
</gene>
<organism evidence="1 2">
    <name type="scientific">Ureibacillus xyleni</name>
    <dbReference type="NCBI Taxonomy" id="614648"/>
    <lineage>
        <taxon>Bacteria</taxon>
        <taxon>Bacillati</taxon>
        <taxon>Bacillota</taxon>
        <taxon>Bacilli</taxon>
        <taxon>Bacillales</taxon>
        <taxon>Caryophanaceae</taxon>
        <taxon>Ureibacillus</taxon>
    </lineage>
</organism>
<proteinExistence type="predicted"/>
<protein>
    <recommendedName>
        <fullName evidence="3">Nucleotide kinase</fullName>
    </recommendedName>
</protein>
<accession>A0A285STC0</accession>
<name>A0A285STC0_9BACL</name>
<dbReference type="Gene3D" id="3.40.50.300">
    <property type="entry name" value="P-loop containing nucleotide triphosphate hydrolases"/>
    <property type="match status" value="1"/>
</dbReference>
<dbReference type="SUPFAM" id="SSF52540">
    <property type="entry name" value="P-loop containing nucleoside triphosphate hydrolases"/>
    <property type="match status" value="1"/>
</dbReference>
<sequence>MNGQVTYFYGRALTGQGVKHLYTDIINNEAKMVYLLQGSSGFKVPELLKELGAHYSKQGADVEYFLDPLFENTYEALFVKEPHHTLFLQGISFPNDLNITYPRIKVIPLNECVDVQKFLDNGELLLQLNQTKENYHNKSFEALANAISIHDDWEVETRRYMDWNGLNQQTDELFKDLFGSAFQLKKGKRTHRLLGTLTPEGARDTLQSITKNLERRLFIKGYPGTGKSSMMKKLANEAEAKGYDVQLVWCGLDSNSIDMVIIPELKFCIFDSTEPHVYYPDENRPGDEIFDIAKHCHPTEVEEKNISDIVIKYKSAISDAIRYAKLYAEAERKIREIHDSAIDVKEFEKRTAGLFI</sequence>
<reference evidence="2" key="1">
    <citation type="submission" date="2017-08" db="EMBL/GenBank/DDBJ databases">
        <authorList>
            <person name="Varghese N."/>
            <person name="Submissions S."/>
        </authorList>
    </citation>
    <scope>NUCLEOTIDE SEQUENCE [LARGE SCALE GENOMIC DNA]</scope>
    <source>
        <strain evidence="2">JC22</strain>
    </source>
</reference>
<dbReference type="Proteomes" id="UP000219636">
    <property type="component" value="Unassembled WGS sequence"/>
</dbReference>